<sequence length="95" mass="10914">MLSNETLDVYSSIEVLYWILRLFGYAPYGLRIKQGANVSDHRNVPAGWRTKFYTTAFLLAYTLAYAKFMFELKHTGFTSSIIEGKGEHQPLETDL</sequence>
<proteinExistence type="predicted"/>
<reference evidence="2" key="1">
    <citation type="journal article" date="2014" name="Genome Biol.">
        <title>Genome analysis of a major urban malaria vector mosquito, Anopheles stephensi.</title>
        <authorList>
            <person name="Jiang X."/>
            <person name="Peery A."/>
            <person name="Hall A.B."/>
            <person name="Sharma A."/>
            <person name="Chen X.G."/>
            <person name="Waterhouse R.M."/>
            <person name="Komissarov A."/>
            <person name="Riehle M.M."/>
            <person name="Shouche Y."/>
            <person name="Sharakhova M.V."/>
            <person name="Lawson D."/>
            <person name="Pakpour N."/>
            <person name="Arensburger P."/>
            <person name="Davidson V.L."/>
            <person name="Eiglmeier K."/>
            <person name="Emrich S."/>
            <person name="George P."/>
            <person name="Kennedy R.C."/>
            <person name="Mane S.P."/>
            <person name="Maslen G."/>
            <person name="Oringanje C."/>
            <person name="Qi Y."/>
            <person name="Settlage R."/>
            <person name="Tojo M."/>
            <person name="Tubio J.M."/>
            <person name="Unger M.F."/>
            <person name="Wang B."/>
            <person name="Vernick K.D."/>
            <person name="Ribeiro J.M."/>
            <person name="James A.A."/>
            <person name="Michel K."/>
            <person name="Riehle M.A."/>
            <person name="Luckhart S."/>
            <person name="Sharakhov I.V."/>
            <person name="Tu Z."/>
        </authorList>
    </citation>
    <scope>NUCLEOTIDE SEQUENCE [LARGE SCALE GENOMIC DNA]</scope>
    <source>
        <strain evidence="2">Indian</strain>
    </source>
</reference>
<accession>A0A182YN99</accession>
<organism evidence="1 2">
    <name type="scientific">Anopheles stephensi</name>
    <name type="common">Indo-Pakistan malaria mosquito</name>
    <dbReference type="NCBI Taxonomy" id="30069"/>
    <lineage>
        <taxon>Eukaryota</taxon>
        <taxon>Metazoa</taxon>
        <taxon>Ecdysozoa</taxon>
        <taxon>Arthropoda</taxon>
        <taxon>Hexapoda</taxon>
        <taxon>Insecta</taxon>
        <taxon>Pterygota</taxon>
        <taxon>Neoptera</taxon>
        <taxon>Endopterygota</taxon>
        <taxon>Diptera</taxon>
        <taxon>Nematocera</taxon>
        <taxon>Culicoidea</taxon>
        <taxon>Culicidae</taxon>
        <taxon>Anophelinae</taxon>
        <taxon>Anopheles</taxon>
    </lineage>
</organism>
<dbReference type="STRING" id="30069.A0A182YN99"/>
<reference evidence="1" key="2">
    <citation type="submission" date="2020-05" db="UniProtKB">
        <authorList>
            <consortium name="EnsemblMetazoa"/>
        </authorList>
    </citation>
    <scope>IDENTIFICATION</scope>
    <source>
        <strain evidence="1">Indian</strain>
    </source>
</reference>
<dbReference type="EnsemblMetazoa" id="ASTEI09935-RA">
    <property type="protein sequence ID" value="ASTEI09935-PA"/>
    <property type="gene ID" value="ASTEI09935"/>
</dbReference>
<keyword evidence="2" id="KW-1185">Reference proteome</keyword>
<dbReference type="Proteomes" id="UP000076408">
    <property type="component" value="Unassembled WGS sequence"/>
</dbReference>
<dbReference type="VEuPathDB" id="VectorBase:ASTEI09935"/>
<evidence type="ECO:0000313" key="2">
    <source>
        <dbReference type="Proteomes" id="UP000076408"/>
    </source>
</evidence>
<protein>
    <submittedName>
        <fullName evidence="1">Uncharacterized protein</fullName>
    </submittedName>
</protein>
<dbReference type="AlphaFoldDB" id="A0A182YN99"/>
<dbReference type="VEuPathDB" id="VectorBase:ASTEI20_034280"/>
<name>A0A182YN99_ANOST</name>
<evidence type="ECO:0000313" key="1">
    <source>
        <dbReference type="EnsemblMetazoa" id="ASTEI09935-PA"/>
    </source>
</evidence>